<feature type="compositionally biased region" description="Basic and acidic residues" evidence="1">
    <location>
        <begin position="282"/>
        <end position="362"/>
    </location>
</feature>
<protein>
    <submittedName>
        <fullName evidence="4">Feminizer</fullName>
    </submittedName>
</protein>
<feature type="compositionally biased region" description="Basic and acidic residues" evidence="1">
    <location>
        <begin position="258"/>
        <end position="273"/>
    </location>
</feature>
<dbReference type="EMBL" id="AB734107">
    <property type="protein sequence ID" value="BAO48217.1"/>
    <property type="molecule type" value="mRNA"/>
</dbReference>
<feature type="domain" description="Complementary sex determiner C-terminal" evidence="2">
    <location>
        <begin position="304"/>
        <end position="436"/>
    </location>
</feature>
<proteinExistence type="evidence at transcript level"/>
<dbReference type="AlphaFoldDB" id="W6JID2"/>
<feature type="compositionally biased region" description="Polar residues" evidence="1">
    <location>
        <begin position="13"/>
        <end position="22"/>
    </location>
</feature>
<evidence type="ECO:0000313" key="4">
    <source>
        <dbReference type="EMBL" id="BAO48217.1"/>
    </source>
</evidence>
<feature type="region of interest" description="Disordered" evidence="1">
    <location>
        <begin position="252"/>
        <end position="362"/>
    </location>
</feature>
<accession>W6JID2</accession>
<dbReference type="Pfam" id="PF11671">
    <property type="entry name" value="Apis_Csd"/>
    <property type="match status" value="1"/>
</dbReference>
<dbReference type="Pfam" id="PF12278">
    <property type="entry name" value="SDP_N"/>
    <property type="match status" value="1"/>
</dbReference>
<evidence type="ECO:0000259" key="3">
    <source>
        <dbReference type="Pfam" id="PF12278"/>
    </source>
</evidence>
<name>W6JID2_9HYME</name>
<feature type="compositionally biased region" description="Basic residues" evidence="1">
    <location>
        <begin position="95"/>
        <end position="114"/>
    </location>
</feature>
<dbReference type="InterPro" id="IPR021007">
    <property type="entry name" value="Sex_determ_C"/>
</dbReference>
<feature type="region of interest" description="Disordered" evidence="1">
    <location>
        <begin position="1"/>
        <end position="72"/>
    </location>
</feature>
<dbReference type="InterPro" id="IPR022063">
    <property type="entry name" value="Sex_determin_N"/>
</dbReference>
<organism evidence="4">
    <name type="scientific">Camponotus japonicus</name>
    <dbReference type="NCBI Taxonomy" id="84547"/>
    <lineage>
        <taxon>Eukaryota</taxon>
        <taxon>Metazoa</taxon>
        <taxon>Ecdysozoa</taxon>
        <taxon>Arthropoda</taxon>
        <taxon>Hexapoda</taxon>
        <taxon>Insecta</taxon>
        <taxon>Pterygota</taxon>
        <taxon>Neoptera</taxon>
        <taxon>Endopterygota</taxon>
        <taxon>Hymenoptera</taxon>
        <taxon>Apocrita</taxon>
        <taxon>Aculeata</taxon>
        <taxon>Formicoidea</taxon>
        <taxon>Formicidae</taxon>
        <taxon>Formicinae</taxon>
        <taxon>Camponotus</taxon>
    </lineage>
</organism>
<feature type="region of interest" description="Disordered" evidence="1">
    <location>
        <begin position="85"/>
        <end position="130"/>
    </location>
</feature>
<reference evidence="4" key="1">
    <citation type="journal article" date="2014" name="Proc. Natl. Acad. Sci. U.S.A.">
        <title>Niemann-Pick type C2 protein mediating chemical communication in the worker ant.</title>
        <authorList>
            <person name="Ishida Y."/>
            <person name="Tsuchiya W."/>
            <person name="Fujii T."/>
            <person name="Fujimoto Z."/>
            <person name="Miyazawa M."/>
            <person name="Ishibashi J."/>
            <person name="Matsuyama S."/>
            <person name="Ishikawa Y."/>
            <person name="Yamazaki T."/>
        </authorList>
    </citation>
    <scope>NUCLEOTIDE SEQUENCE</scope>
    <source>
        <tissue evidence="4">Antenna</tissue>
    </source>
</reference>
<sequence length="437" mass="51724">MILAEDSALHISTIMNPTQPTNVRRHEESRSARNEDHDSHSILRSRTEEERLRRRREWQRQQERERQHEKLKRQRILEYEKKRAQALRYTEPKSVHHSRSKSSSKSPQYRRRGRSSTSASKSGTLFEKLERSTSGTIPLFNGPEGIQISTTELRGIKVDIRRNIPVKGPISELQRSIVNAEDVILKRREGEGCKPIFDREEIKKATKINEIEERRTVVAVDGEQSVSTSKSQIFKKRSSSLSPTLYGSEYLSSHQSRYRTDTKHQDNRAEFRDHHKNNGRNSIEKHREYKEKYTERDAHKYTNRSRSRERDSRKSHTRPLIEERSYRDRYRDRSSEHSHERRDRDKDRDRDRDRSRERRDVASHYIEPPIHVPIYYNLPPRPIVVSPMVPFRGQVPPMGRGRHSALMAPVRPFPPRFIPPDMYRLGPPPPNPRYGPF</sequence>
<feature type="compositionally biased region" description="Basic and acidic residues" evidence="1">
    <location>
        <begin position="24"/>
        <end position="68"/>
    </location>
</feature>
<feature type="domain" description="Complementary sex determination N-terminal" evidence="3">
    <location>
        <begin position="51"/>
        <end position="188"/>
    </location>
</feature>
<evidence type="ECO:0000259" key="2">
    <source>
        <dbReference type="Pfam" id="PF11671"/>
    </source>
</evidence>
<evidence type="ECO:0000256" key="1">
    <source>
        <dbReference type="SAM" id="MobiDB-lite"/>
    </source>
</evidence>
<gene>
    <name evidence="4" type="primary">CjapFEM</name>
</gene>